<dbReference type="PANTHER" id="PTHR22916">
    <property type="entry name" value="GLYCOSYLTRANSFERASE"/>
    <property type="match status" value="1"/>
</dbReference>
<dbReference type="GO" id="GO:0016757">
    <property type="term" value="F:glycosyltransferase activity"/>
    <property type="evidence" value="ECO:0007669"/>
    <property type="project" value="UniProtKB-KW"/>
</dbReference>
<feature type="domain" description="Glycosyltransferase 2-like" evidence="1">
    <location>
        <begin position="20"/>
        <end position="127"/>
    </location>
</feature>
<sequence length="318" mass="37184">MENTRIITKKCMETDRKIQILLSTYNGEKYLREQLDSYLKLEGFENIKVLIRDDGSTDSTPDILDEYHQNCGFEIVKGQNLGVNRSMFELFRLSDKTCDYFALSDQDDVWLPCKFKIALDKLEQYDSNLPLLFASCSQVVTKDLKPLGSTLIPKKGVGFFNAMVQNVTPGHTQVFNLALMQQLIENYTKNILVMDWWIYLVASGIGKVVFTNQFTVLHRQHGDNAVGYELNKRKNFLHRIKRIRSDQANAISIQLQAFFNCYQSKIKQENKEEVDRYFIYQKSFISRFFYVLKCRTYRQTGLETIAFKVLYLFGKYNL</sequence>
<gene>
    <name evidence="2" type="ORF">OUY18_04370</name>
</gene>
<comment type="caution">
    <text evidence="2">The sequence shown here is derived from an EMBL/GenBank/DDBJ whole genome shotgun (WGS) entry which is preliminary data.</text>
</comment>
<dbReference type="Proteomes" id="UP001082703">
    <property type="component" value="Unassembled WGS sequence"/>
</dbReference>
<keyword evidence="2" id="KW-0328">Glycosyltransferase</keyword>
<evidence type="ECO:0000313" key="3">
    <source>
        <dbReference type="Proteomes" id="UP001082703"/>
    </source>
</evidence>
<dbReference type="Pfam" id="PF00535">
    <property type="entry name" value="Glycos_transf_2"/>
    <property type="match status" value="1"/>
</dbReference>
<keyword evidence="3" id="KW-1185">Reference proteome</keyword>
<reference evidence="2 3" key="1">
    <citation type="submission" date="2022-11" db="EMBL/GenBank/DDBJ databases">
        <authorList>
            <person name="Caiyu Z."/>
        </authorList>
    </citation>
    <scope>NUCLEOTIDE SEQUENCE [LARGE SCALE GENOMIC DNA]</scope>
    <source>
        <strain evidence="2 3">YR-4</strain>
    </source>
</reference>
<dbReference type="PANTHER" id="PTHR22916:SF3">
    <property type="entry name" value="UDP-GLCNAC:BETAGAL BETA-1,3-N-ACETYLGLUCOSAMINYLTRANSFERASE-LIKE PROTEIN 1"/>
    <property type="match status" value="1"/>
</dbReference>
<name>A0ABT4BRS0_9FIRM</name>
<dbReference type="InterPro" id="IPR001173">
    <property type="entry name" value="Glyco_trans_2-like"/>
</dbReference>
<evidence type="ECO:0000313" key="2">
    <source>
        <dbReference type="EMBL" id="MCY1713490.1"/>
    </source>
</evidence>
<dbReference type="Gene3D" id="3.90.550.10">
    <property type="entry name" value="Spore Coat Polysaccharide Biosynthesis Protein SpsA, Chain A"/>
    <property type="match status" value="1"/>
</dbReference>
<dbReference type="RefSeq" id="WP_268057503.1">
    <property type="nucleotide sequence ID" value="NZ_JAPOHA010000003.1"/>
</dbReference>
<accession>A0ABT4BRS0</accession>
<dbReference type="EMBL" id="JAPOHA010000003">
    <property type="protein sequence ID" value="MCY1713490.1"/>
    <property type="molecule type" value="Genomic_DNA"/>
</dbReference>
<dbReference type="SUPFAM" id="SSF53448">
    <property type="entry name" value="Nucleotide-diphospho-sugar transferases"/>
    <property type="match status" value="1"/>
</dbReference>
<evidence type="ECO:0000259" key="1">
    <source>
        <dbReference type="Pfam" id="PF00535"/>
    </source>
</evidence>
<keyword evidence="2" id="KW-0808">Transferase</keyword>
<protein>
    <submittedName>
        <fullName evidence="2">Glycosyltransferase</fullName>
        <ecNumber evidence="2">2.4.-.-</ecNumber>
    </submittedName>
</protein>
<proteinExistence type="predicted"/>
<dbReference type="EC" id="2.4.-.-" evidence="2"/>
<organism evidence="2 3">
    <name type="scientific">Caproiciproducens galactitolivorans</name>
    <dbReference type="NCBI Taxonomy" id="642589"/>
    <lineage>
        <taxon>Bacteria</taxon>
        <taxon>Bacillati</taxon>
        <taxon>Bacillota</taxon>
        <taxon>Clostridia</taxon>
        <taxon>Eubacteriales</taxon>
        <taxon>Acutalibacteraceae</taxon>
        <taxon>Caproiciproducens</taxon>
    </lineage>
</organism>
<dbReference type="InterPro" id="IPR029044">
    <property type="entry name" value="Nucleotide-diphossugar_trans"/>
</dbReference>